<feature type="compositionally biased region" description="Polar residues" evidence="1">
    <location>
        <begin position="47"/>
        <end position="66"/>
    </location>
</feature>
<dbReference type="Proteomes" id="UP000254597">
    <property type="component" value="Unassembled WGS sequence"/>
</dbReference>
<feature type="region of interest" description="Disordered" evidence="1">
    <location>
        <begin position="47"/>
        <end position="77"/>
    </location>
</feature>
<evidence type="ECO:0000313" key="3">
    <source>
        <dbReference type="EMBL" id="SUF55872.1"/>
    </source>
</evidence>
<dbReference type="EMBL" id="UGWP01000004">
    <property type="protein sequence ID" value="SUF55872.1"/>
    <property type="molecule type" value="Genomic_DNA"/>
</dbReference>
<dbReference type="AlphaFoldDB" id="A0A379QHF5"/>
<reference evidence="3 4" key="1">
    <citation type="submission" date="2018-06" db="EMBL/GenBank/DDBJ databases">
        <authorList>
            <consortium name="Pathogen Informatics"/>
            <person name="Doyle S."/>
        </authorList>
    </citation>
    <scope>NUCLEOTIDE SEQUENCE [LARGE SCALE GENOMIC DNA]</scope>
    <source>
        <strain evidence="3 4">NCTC10252</strain>
    </source>
</reference>
<dbReference type="Pfam" id="PF11072">
    <property type="entry name" value="DUF2859"/>
    <property type="match status" value="1"/>
</dbReference>
<accession>A0A379QHF5</accession>
<evidence type="ECO:0000256" key="1">
    <source>
        <dbReference type="SAM" id="MobiDB-lite"/>
    </source>
</evidence>
<sequence>MKLLSVHFCLRTVMASILLSTSSMAALNVIADLGGEPTAPLFDAINNENNEFTPPRSLTPSDTPSGTPAGVSDMLPVSTPEMRAGKVEPRGLTLTGMTPVFLVGDDALSRQWLTLRRDELKRLRATGLVVNVSDKAALSQLQQLVPGVTLLPASASEIARRLQLSHYPVLITASGLTQ</sequence>
<name>A0A379QHF5_SALER</name>
<proteinExistence type="predicted"/>
<evidence type="ECO:0000256" key="2">
    <source>
        <dbReference type="SAM" id="SignalP"/>
    </source>
</evidence>
<dbReference type="NCBIfam" id="TIGR03765">
    <property type="entry name" value="ICE_PFL_4695"/>
    <property type="match status" value="1"/>
</dbReference>
<feature type="signal peptide" evidence="2">
    <location>
        <begin position="1"/>
        <end position="25"/>
    </location>
</feature>
<gene>
    <name evidence="3" type="ORF">NCTC10252_01083</name>
</gene>
<feature type="chain" id="PRO_5017069948" evidence="2">
    <location>
        <begin position="26"/>
        <end position="178"/>
    </location>
</feature>
<organism evidence="3 4">
    <name type="scientific">Salmonella enterica</name>
    <name type="common">Salmonella choleraesuis</name>
    <dbReference type="NCBI Taxonomy" id="28901"/>
    <lineage>
        <taxon>Bacteria</taxon>
        <taxon>Pseudomonadati</taxon>
        <taxon>Pseudomonadota</taxon>
        <taxon>Gammaproteobacteria</taxon>
        <taxon>Enterobacterales</taxon>
        <taxon>Enterobacteriaceae</taxon>
        <taxon>Salmonella</taxon>
    </lineage>
</organism>
<protein>
    <submittedName>
        <fullName evidence="3">Integrating conjugative element protein</fullName>
    </submittedName>
</protein>
<keyword evidence="2" id="KW-0732">Signal</keyword>
<evidence type="ECO:0000313" key="4">
    <source>
        <dbReference type="Proteomes" id="UP000254597"/>
    </source>
</evidence>
<dbReference type="InterPro" id="IPR021300">
    <property type="entry name" value="Integr_conj_element_PFL4695"/>
</dbReference>